<feature type="compositionally biased region" description="Basic residues" evidence="1">
    <location>
        <begin position="242"/>
        <end position="251"/>
    </location>
</feature>
<keyword evidence="4" id="KW-1185">Reference proteome</keyword>
<name>A0A6P0CE73_9RHOB</name>
<feature type="region of interest" description="Disordered" evidence="1">
    <location>
        <begin position="234"/>
        <end position="259"/>
    </location>
</feature>
<dbReference type="Proteomes" id="UP000468591">
    <property type="component" value="Unassembled WGS sequence"/>
</dbReference>
<organism evidence="3 4">
    <name type="scientific">Sulfitobacter sediminilitoris</name>
    <dbReference type="NCBI Taxonomy" id="2698830"/>
    <lineage>
        <taxon>Bacteria</taxon>
        <taxon>Pseudomonadati</taxon>
        <taxon>Pseudomonadota</taxon>
        <taxon>Alphaproteobacteria</taxon>
        <taxon>Rhodobacterales</taxon>
        <taxon>Roseobacteraceae</taxon>
        <taxon>Sulfitobacter</taxon>
    </lineage>
</organism>
<dbReference type="GO" id="GO:0008237">
    <property type="term" value="F:metallopeptidase activity"/>
    <property type="evidence" value="ECO:0007669"/>
    <property type="project" value="InterPro"/>
</dbReference>
<dbReference type="InterPro" id="IPR024079">
    <property type="entry name" value="MetalloPept_cat_dom_sf"/>
</dbReference>
<dbReference type="EMBL" id="JAABNT010000016">
    <property type="protein sequence ID" value="NEK24489.1"/>
    <property type="molecule type" value="Genomic_DNA"/>
</dbReference>
<sequence length="285" mass="31909">MALLKQGSKGNDVKKLQTDLNKSKATPKLTVDGIFGPLTEAAVKDFQKKNRPLKVDGKAGPNTLAELKAKLTGPVAPKKMNYTLKTKRMDFELTGATQKIWVRQYWSYVFKTKGKVSKWTSKEKSDFHKETEKIIRKAWGGKFILEVSGTSDFAKYFAGKIFTVLFDVDPRKKGKHWTAKIVKIPKGSSLVSNVVWSKQEINLDTEDLQPADKGAGGGVKMDVAAHEFGHAIGQPDEYKSTSSHKHHKKSIMNRGNEVKKRHAKHLVEELNKMIPDTTFSVKSVK</sequence>
<feature type="domain" description="Peptidoglycan binding-like" evidence="2">
    <location>
        <begin position="10"/>
        <end position="67"/>
    </location>
</feature>
<dbReference type="Pfam" id="PF01471">
    <property type="entry name" value="PG_binding_1"/>
    <property type="match status" value="1"/>
</dbReference>
<evidence type="ECO:0000259" key="2">
    <source>
        <dbReference type="Pfam" id="PF01471"/>
    </source>
</evidence>
<dbReference type="InterPro" id="IPR036366">
    <property type="entry name" value="PGBDSf"/>
</dbReference>
<dbReference type="SUPFAM" id="SSF47090">
    <property type="entry name" value="PGBD-like"/>
    <property type="match status" value="1"/>
</dbReference>
<dbReference type="InterPro" id="IPR036365">
    <property type="entry name" value="PGBD-like_sf"/>
</dbReference>
<evidence type="ECO:0000313" key="4">
    <source>
        <dbReference type="Proteomes" id="UP000468591"/>
    </source>
</evidence>
<dbReference type="Gene3D" id="3.40.390.10">
    <property type="entry name" value="Collagenase (Catalytic Domain)"/>
    <property type="match status" value="1"/>
</dbReference>
<dbReference type="Gene3D" id="1.10.101.10">
    <property type="entry name" value="PGBD-like superfamily/PGBD"/>
    <property type="match status" value="1"/>
</dbReference>
<comment type="caution">
    <text evidence="3">The sequence shown here is derived from an EMBL/GenBank/DDBJ whole genome shotgun (WGS) entry which is preliminary data.</text>
</comment>
<dbReference type="AlphaFoldDB" id="A0A6P0CE73"/>
<reference evidence="3 4" key="1">
    <citation type="submission" date="2020-01" db="EMBL/GenBank/DDBJ databases">
        <title>Sulfitobacter sediminilitoris sp. nov., isolated from a tidal flat.</title>
        <authorList>
            <person name="Park S."/>
            <person name="Yoon J.-H."/>
        </authorList>
    </citation>
    <scope>NUCLEOTIDE SEQUENCE [LARGE SCALE GENOMIC DNA]</scope>
    <source>
        <strain evidence="3 4">JBTF-M27</strain>
    </source>
</reference>
<dbReference type="InterPro" id="IPR002477">
    <property type="entry name" value="Peptidoglycan-bd-like"/>
</dbReference>
<accession>A0A6P0CE73</accession>
<evidence type="ECO:0000256" key="1">
    <source>
        <dbReference type="SAM" id="MobiDB-lite"/>
    </source>
</evidence>
<gene>
    <name evidence="3" type="ORF">GV827_19085</name>
</gene>
<dbReference type="RefSeq" id="WP_164355417.1">
    <property type="nucleotide sequence ID" value="NZ_JAABNT010000016.1"/>
</dbReference>
<proteinExistence type="predicted"/>
<dbReference type="SUPFAM" id="SSF55486">
    <property type="entry name" value="Metalloproteases ('zincins'), catalytic domain"/>
    <property type="match status" value="1"/>
</dbReference>
<evidence type="ECO:0000313" key="3">
    <source>
        <dbReference type="EMBL" id="NEK24489.1"/>
    </source>
</evidence>
<protein>
    <recommendedName>
        <fullName evidence="2">Peptidoglycan binding-like domain-containing protein</fullName>
    </recommendedName>
</protein>